<proteinExistence type="predicted"/>
<comment type="caution">
    <text evidence="2">The sequence shown here is derived from an EMBL/GenBank/DDBJ whole genome shotgun (WGS) entry which is preliminary data.</text>
</comment>
<gene>
    <name evidence="2" type="ORF">QBC47DRAFT_130886</name>
</gene>
<dbReference type="InterPro" id="IPR010730">
    <property type="entry name" value="HET"/>
</dbReference>
<evidence type="ECO:0000259" key="1">
    <source>
        <dbReference type="Pfam" id="PF06985"/>
    </source>
</evidence>
<keyword evidence="3" id="KW-1185">Reference proteome</keyword>
<evidence type="ECO:0000313" key="3">
    <source>
        <dbReference type="Proteomes" id="UP001239445"/>
    </source>
</evidence>
<organism evidence="2 3">
    <name type="scientific">Echria macrotheca</name>
    <dbReference type="NCBI Taxonomy" id="438768"/>
    <lineage>
        <taxon>Eukaryota</taxon>
        <taxon>Fungi</taxon>
        <taxon>Dikarya</taxon>
        <taxon>Ascomycota</taxon>
        <taxon>Pezizomycotina</taxon>
        <taxon>Sordariomycetes</taxon>
        <taxon>Sordariomycetidae</taxon>
        <taxon>Sordariales</taxon>
        <taxon>Schizotheciaceae</taxon>
        <taxon>Echria</taxon>
    </lineage>
</organism>
<name>A0AAJ0B3F7_9PEZI</name>
<dbReference type="PANTHER" id="PTHR33112">
    <property type="entry name" value="DOMAIN PROTEIN, PUTATIVE-RELATED"/>
    <property type="match status" value="1"/>
</dbReference>
<sequence>MSTTRVGPCYTCCLEGWPLSRTQRNHDISLRDLDAAARGSACTTCSLIRDAVVTFAPVVDAEFRNSGLASSKPELKAVKIACHDFIQVSLRYELLAGEVRQILVPLDIFLDVETIKTVPVPPVGAPARLISRDLPSRLNVSWAANLARTWIRQCDECHPLCRAPSNPHLPTRILDLGIPGVDETVKLKVSGDEHGQYIALSYRWGTVAEGGSTLLTTTTSIADRLKGIPWHDIPQTFRDVIELSRELGIRYLWIDSLCIVQDDEEDWNKEAARMAEVYGNSFLTVAATSAPNNNASLFTERWTQFKIPGSPDTITPRLASKRIIRAASSTETEPDVLVSPAGFVRYGMHMAHAQFMEGDNAQQHAVDSPLLTRAWSFQERLLPHRTLHFHAEEMVWECKMDMRCECGRMDRNPRGFPPSLGKASGLILTTLPSRIWLKSSMNWAMLHPELRPDLAWVWLDLVSEYLQLDLTYETDRLPALSGLAARFAHPELGTYLAGLWEATLPEGLLFQVVPLEGAHCRIRPAEPSPARHPGPADAPTWAWSSIPLGRGTVVSFSDILAVCEIDGQNWARSKHFRLVDSRVDLSTANRFGWTTGAYLTVCGLLGDCSELIGSLVTRPETSK</sequence>
<dbReference type="EMBL" id="MU839853">
    <property type="protein sequence ID" value="KAK1749673.1"/>
    <property type="molecule type" value="Genomic_DNA"/>
</dbReference>
<feature type="domain" description="Heterokaryon incompatibility" evidence="1">
    <location>
        <begin position="197"/>
        <end position="379"/>
    </location>
</feature>
<reference evidence="2" key="1">
    <citation type="submission" date="2023-06" db="EMBL/GenBank/DDBJ databases">
        <title>Genome-scale phylogeny and comparative genomics of the fungal order Sordariales.</title>
        <authorList>
            <consortium name="Lawrence Berkeley National Laboratory"/>
            <person name="Hensen N."/>
            <person name="Bonometti L."/>
            <person name="Westerberg I."/>
            <person name="Brannstrom I.O."/>
            <person name="Guillou S."/>
            <person name="Cros-Aarteil S."/>
            <person name="Calhoun S."/>
            <person name="Haridas S."/>
            <person name="Kuo A."/>
            <person name="Mondo S."/>
            <person name="Pangilinan J."/>
            <person name="Riley R."/>
            <person name="Labutti K."/>
            <person name="Andreopoulos B."/>
            <person name="Lipzen A."/>
            <person name="Chen C."/>
            <person name="Yanf M."/>
            <person name="Daum C."/>
            <person name="Ng V."/>
            <person name="Clum A."/>
            <person name="Steindorff A."/>
            <person name="Ohm R."/>
            <person name="Martin F."/>
            <person name="Silar P."/>
            <person name="Natvig D."/>
            <person name="Lalanne C."/>
            <person name="Gautier V."/>
            <person name="Ament-Velasquez S.L."/>
            <person name="Kruys A."/>
            <person name="Hutchinson M.I."/>
            <person name="Powell A.J."/>
            <person name="Barry K."/>
            <person name="Miller A.N."/>
            <person name="Grigoriev I.V."/>
            <person name="Debuchy R."/>
            <person name="Gladieux P."/>
            <person name="Thoren M.H."/>
            <person name="Johannesson H."/>
        </authorList>
    </citation>
    <scope>NUCLEOTIDE SEQUENCE</scope>
    <source>
        <strain evidence="2">PSN4</strain>
    </source>
</reference>
<dbReference type="AlphaFoldDB" id="A0AAJ0B3F7"/>
<evidence type="ECO:0000313" key="2">
    <source>
        <dbReference type="EMBL" id="KAK1749673.1"/>
    </source>
</evidence>
<dbReference type="Proteomes" id="UP001239445">
    <property type="component" value="Unassembled WGS sequence"/>
</dbReference>
<accession>A0AAJ0B3F7</accession>
<dbReference type="Pfam" id="PF06985">
    <property type="entry name" value="HET"/>
    <property type="match status" value="1"/>
</dbReference>
<protein>
    <submittedName>
        <fullName evidence="2">Heterokaryon incompatibility protein-domain-containing protein</fullName>
    </submittedName>
</protein>
<dbReference type="PANTHER" id="PTHR33112:SF13">
    <property type="entry name" value="HETEROKARYON INCOMPATIBILITY DOMAIN-CONTAINING PROTEIN"/>
    <property type="match status" value="1"/>
</dbReference>